<dbReference type="EMBL" id="JAGMUV010000001">
    <property type="protein sequence ID" value="KAH7177076.1"/>
    <property type="molecule type" value="Genomic_DNA"/>
</dbReference>
<sequence>MRKAPVLARSIGLALAIVVHAFRFIPARCLHVAMLIVCCMAWAGPGAEDDTQYVQLQNSIKFPAVGKSVQQAEITLTVLCFVFDPVISILFYRWGGRVSTDSHKSNPGRVKSFVLFVQGPWYIASLAGWIVCIVFQASYVPILGGKKLELCNLGNPAQWKMVTASWILSMFFCVDHFILIILCACSLVGLPARQTNTENIVVWPTAAPTQVEQQPIKMQPQEPSRPPSYRSRELEMEH</sequence>
<evidence type="ECO:0000313" key="3">
    <source>
        <dbReference type="EMBL" id="KAH7177076.1"/>
    </source>
</evidence>
<reference evidence="3" key="1">
    <citation type="journal article" date="2021" name="Nat. Commun.">
        <title>Genetic determinants of endophytism in the Arabidopsis root mycobiome.</title>
        <authorList>
            <person name="Mesny F."/>
            <person name="Miyauchi S."/>
            <person name="Thiergart T."/>
            <person name="Pickel B."/>
            <person name="Atanasova L."/>
            <person name="Karlsson M."/>
            <person name="Huettel B."/>
            <person name="Barry K.W."/>
            <person name="Haridas S."/>
            <person name="Chen C."/>
            <person name="Bauer D."/>
            <person name="Andreopoulos W."/>
            <person name="Pangilinan J."/>
            <person name="LaButti K."/>
            <person name="Riley R."/>
            <person name="Lipzen A."/>
            <person name="Clum A."/>
            <person name="Drula E."/>
            <person name="Henrissat B."/>
            <person name="Kohler A."/>
            <person name="Grigoriev I.V."/>
            <person name="Martin F.M."/>
            <person name="Hacquard S."/>
        </authorList>
    </citation>
    <scope>NUCLEOTIDE SEQUENCE</scope>
    <source>
        <strain evidence="3">MPI-CAGE-AT-0147</strain>
    </source>
</reference>
<keyword evidence="2" id="KW-0472">Membrane</keyword>
<dbReference type="OrthoDB" id="4733424at2759"/>
<keyword evidence="4" id="KW-1185">Reference proteome</keyword>
<feature type="transmembrane region" description="Helical" evidence="2">
    <location>
        <begin position="74"/>
        <end position="92"/>
    </location>
</feature>
<dbReference type="AlphaFoldDB" id="A0A9P9FW13"/>
<feature type="transmembrane region" description="Helical" evidence="2">
    <location>
        <begin position="166"/>
        <end position="190"/>
    </location>
</feature>
<keyword evidence="2" id="KW-1133">Transmembrane helix</keyword>
<name>A0A9P9FW13_9HYPO</name>
<feature type="transmembrane region" description="Helical" evidence="2">
    <location>
        <begin position="113"/>
        <end position="139"/>
    </location>
</feature>
<gene>
    <name evidence="3" type="ORF">EDB81DRAFT_52052</name>
</gene>
<protein>
    <submittedName>
        <fullName evidence="3">Uncharacterized protein</fullName>
    </submittedName>
</protein>
<organism evidence="3 4">
    <name type="scientific">Dactylonectria macrodidyma</name>
    <dbReference type="NCBI Taxonomy" id="307937"/>
    <lineage>
        <taxon>Eukaryota</taxon>
        <taxon>Fungi</taxon>
        <taxon>Dikarya</taxon>
        <taxon>Ascomycota</taxon>
        <taxon>Pezizomycotina</taxon>
        <taxon>Sordariomycetes</taxon>
        <taxon>Hypocreomycetidae</taxon>
        <taxon>Hypocreales</taxon>
        <taxon>Nectriaceae</taxon>
        <taxon>Dactylonectria</taxon>
    </lineage>
</organism>
<feature type="region of interest" description="Disordered" evidence="1">
    <location>
        <begin position="213"/>
        <end position="238"/>
    </location>
</feature>
<evidence type="ECO:0000313" key="4">
    <source>
        <dbReference type="Proteomes" id="UP000738349"/>
    </source>
</evidence>
<comment type="caution">
    <text evidence="3">The sequence shown here is derived from an EMBL/GenBank/DDBJ whole genome shotgun (WGS) entry which is preliminary data.</text>
</comment>
<accession>A0A9P9FW13</accession>
<evidence type="ECO:0000256" key="1">
    <source>
        <dbReference type="SAM" id="MobiDB-lite"/>
    </source>
</evidence>
<dbReference type="Proteomes" id="UP000738349">
    <property type="component" value="Unassembled WGS sequence"/>
</dbReference>
<evidence type="ECO:0000256" key="2">
    <source>
        <dbReference type="SAM" id="Phobius"/>
    </source>
</evidence>
<proteinExistence type="predicted"/>
<keyword evidence="2" id="KW-0812">Transmembrane</keyword>